<evidence type="ECO:0000313" key="2">
    <source>
        <dbReference type="EMBL" id="KKN53397.1"/>
    </source>
</evidence>
<proteinExistence type="predicted"/>
<dbReference type="SUPFAM" id="SSF103196">
    <property type="entry name" value="Roadblock/LC7 domain"/>
    <property type="match status" value="1"/>
</dbReference>
<evidence type="ECO:0000259" key="1">
    <source>
        <dbReference type="SMART" id="SM00960"/>
    </source>
</evidence>
<sequence length="125" mass="14162">MKEKVLENLAPNKELNTNLDDLKEKGKFEGIIVASRSGEVIYKNIENINDIKKFASMCASVLESALGLGKTMGNQMPKKIIAELEEKTILIIEISEKKFIIFILNSQTKTNLVLNQLDEYLEKLF</sequence>
<name>A0A0F9RU42_9ZZZZ</name>
<dbReference type="Pfam" id="PF03259">
    <property type="entry name" value="Robl_LC7"/>
    <property type="match status" value="1"/>
</dbReference>
<dbReference type="Gene3D" id="3.30.450.30">
    <property type="entry name" value="Dynein light chain 2a, cytoplasmic"/>
    <property type="match status" value="1"/>
</dbReference>
<accession>A0A0F9RU42</accession>
<dbReference type="SMART" id="SM00960">
    <property type="entry name" value="Robl_LC7"/>
    <property type="match status" value="1"/>
</dbReference>
<dbReference type="EMBL" id="LAZR01000974">
    <property type="protein sequence ID" value="KKN53397.1"/>
    <property type="molecule type" value="Genomic_DNA"/>
</dbReference>
<gene>
    <name evidence="2" type="ORF">LCGC14_0603010</name>
</gene>
<comment type="caution">
    <text evidence="2">The sequence shown here is derived from an EMBL/GenBank/DDBJ whole genome shotgun (WGS) entry which is preliminary data.</text>
</comment>
<protein>
    <recommendedName>
        <fullName evidence="1">Roadblock/LAMTOR2 domain-containing protein</fullName>
    </recommendedName>
</protein>
<reference evidence="2" key="1">
    <citation type="journal article" date="2015" name="Nature">
        <title>Complex archaea that bridge the gap between prokaryotes and eukaryotes.</title>
        <authorList>
            <person name="Spang A."/>
            <person name="Saw J.H."/>
            <person name="Jorgensen S.L."/>
            <person name="Zaremba-Niedzwiedzka K."/>
            <person name="Martijn J."/>
            <person name="Lind A.E."/>
            <person name="van Eijk R."/>
            <person name="Schleper C."/>
            <person name="Guy L."/>
            <person name="Ettema T.J."/>
        </authorList>
    </citation>
    <scope>NUCLEOTIDE SEQUENCE</scope>
</reference>
<feature type="domain" description="Roadblock/LAMTOR2" evidence="1">
    <location>
        <begin position="15"/>
        <end position="104"/>
    </location>
</feature>
<dbReference type="AlphaFoldDB" id="A0A0F9RU42"/>
<dbReference type="InterPro" id="IPR004942">
    <property type="entry name" value="Roadblock/LAMTOR2_dom"/>
</dbReference>
<organism evidence="2">
    <name type="scientific">marine sediment metagenome</name>
    <dbReference type="NCBI Taxonomy" id="412755"/>
    <lineage>
        <taxon>unclassified sequences</taxon>
        <taxon>metagenomes</taxon>
        <taxon>ecological metagenomes</taxon>
    </lineage>
</organism>